<dbReference type="HOGENOM" id="CLU_1054548_0_0_1"/>
<evidence type="ECO:0000256" key="1">
    <source>
        <dbReference type="SAM" id="MobiDB-lite"/>
    </source>
</evidence>
<accession>W5JD38</accession>
<keyword evidence="2" id="KW-1133">Transmembrane helix</keyword>
<reference evidence="4" key="4">
    <citation type="submission" date="2015-06" db="UniProtKB">
        <authorList>
            <consortium name="EnsemblMetazoa"/>
        </authorList>
    </citation>
    <scope>IDENTIFICATION</scope>
</reference>
<dbReference type="EnsemblMetazoa" id="ADAC007073-RA">
    <property type="protein sequence ID" value="ADAC007073-PA"/>
    <property type="gene ID" value="ADAC007073"/>
</dbReference>
<proteinExistence type="predicted"/>
<sequence>MSNSAMVAVAICCILVLLAVFIVLIIVRHRHTAVAWQPWLAPLTTTSTTTTIITNTTTITTITTSIIISAMTSFALGHRCQHPSPISKNESNLSHSATQQNHDTKSLEDPSICHDRHFRRCRRRRHRRASSGFACLLRMFGIFWKSSSGKPIFSANNLLHAPPPPPRPQYFSPRAPPVASFFSVAALRAFAPCSRRVRNNTISPPTGTNTSIVHHQHHCHHQHRHRPISHQHTSQQNTFHHEHGMKSFTNQFYTAVCKGANTLV</sequence>
<organism evidence="3">
    <name type="scientific">Anopheles darlingi</name>
    <name type="common">Mosquito</name>
    <dbReference type="NCBI Taxonomy" id="43151"/>
    <lineage>
        <taxon>Eukaryota</taxon>
        <taxon>Metazoa</taxon>
        <taxon>Ecdysozoa</taxon>
        <taxon>Arthropoda</taxon>
        <taxon>Hexapoda</taxon>
        <taxon>Insecta</taxon>
        <taxon>Pterygota</taxon>
        <taxon>Neoptera</taxon>
        <taxon>Endopterygota</taxon>
        <taxon>Diptera</taxon>
        <taxon>Nematocera</taxon>
        <taxon>Culicoidea</taxon>
        <taxon>Culicidae</taxon>
        <taxon>Anophelinae</taxon>
        <taxon>Anopheles</taxon>
    </lineage>
</organism>
<name>W5JD38_ANODA</name>
<gene>
    <name evidence="3" type="ORF">AND_007073</name>
</gene>
<keyword evidence="2" id="KW-0472">Membrane</keyword>
<evidence type="ECO:0000256" key="2">
    <source>
        <dbReference type="SAM" id="Phobius"/>
    </source>
</evidence>
<reference evidence="3 5" key="1">
    <citation type="journal article" date="2010" name="BMC Genomics">
        <title>Combination of measures distinguishes pre-miRNAs from other stem-loops in the genome of the newly sequenced Anopheles darlingi.</title>
        <authorList>
            <person name="Mendes N.D."/>
            <person name="Freitas A.T."/>
            <person name="Vasconcelos A.T."/>
            <person name="Sagot M.F."/>
        </authorList>
    </citation>
    <scope>NUCLEOTIDE SEQUENCE</scope>
</reference>
<dbReference type="VEuPathDB" id="VectorBase:ADAC007073"/>
<evidence type="ECO:0000313" key="3">
    <source>
        <dbReference type="EMBL" id="ETN61273.1"/>
    </source>
</evidence>
<reference evidence="3" key="2">
    <citation type="submission" date="2010-05" db="EMBL/GenBank/DDBJ databases">
        <authorList>
            <person name="Almeida L.G."/>
            <person name="Nicolas M.F."/>
            <person name="Souza R.C."/>
            <person name="Vasconcelos A.T.R."/>
        </authorList>
    </citation>
    <scope>NUCLEOTIDE SEQUENCE</scope>
</reference>
<dbReference type="eggNOG" id="ENOG502T82B">
    <property type="taxonomic scope" value="Eukaryota"/>
</dbReference>
<reference evidence="3" key="3">
    <citation type="journal article" date="2013" name="Nucleic Acids Res.">
        <title>The genome of Anopheles darlingi, the main neotropical malaria vector.</title>
        <authorList>
            <person name="Marinotti O."/>
            <person name="Cerqueira G.C."/>
            <person name="de Almeida L.G."/>
            <person name="Ferro M.I."/>
            <person name="Loreto E.L."/>
            <person name="Zaha A."/>
            <person name="Teixeira S.M."/>
            <person name="Wespiser A.R."/>
            <person name="Almeida E Silva A."/>
            <person name="Schlindwein A.D."/>
            <person name="Pacheco A.C."/>
            <person name="Silva A.L."/>
            <person name="Graveley B.R."/>
            <person name="Walenz B.P."/>
            <person name="Lima Bde A."/>
            <person name="Ribeiro C.A."/>
            <person name="Nunes-Silva C.G."/>
            <person name="de Carvalho C.R."/>
            <person name="Soares C.M."/>
            <person name="de Menezes C.B."/>
            <person name="Matiolli C."/>
            <person name="Caffrey D."/>
            <person name="Araujo D.A."/>
            <person name="de Oliveira D.M."/>
            <person name="Golenbock D."/>
            <person name="Grisard E.C."/>
            <person name="Fantinatti-Garboggini F."/>
            <person name="de Carvalho F.M."/>
            <person name="Barcellos F.G."/>
            <person name="Prosdocimi F."/>
            <person name="May G."/>
            <person name="Azevedo Junior G.M."/>
            <person name="Guimaraes G.M."/>
            <person name="Goldman G.H."/>
            <person name="Padilha I.Q."/>
            <person name="Batista Jda S."/>
            <person name="Ferro J.A."/>
            <person name="Ribeiro J.M."/>
            <person name="Fietto J.L."/>
            <person name="Dabbas K.M."/>
            <person name="Cerdeira L."/>
            <person name="Agnez-Lima L.F."/>
            <person name="Brocchi M."/>
            <person name="de Carvalho M.O."/>
            <person name="Teixeira Mde M."/>
            <person name="Diniz Maia Mde M."/>
            <person name="Goldman M.H."/>
            <person name="Cruz Schneider M.P."/>
            <person name="Felipe M.S."/>
            <person name="Hungria M."/>
            <person name="Nicolas M.F."/>
            <person name="Pereira M."/>
            <person name="Montes M.A."/>
            <person name="Cantao M.E."/>
            <person name="Vincentz M."/>
            <person name="Rafael M.S."/>
            <person name="Silverman N."/>
            <person name="Stoco P.H."/>
            <person name="Souza R.C."/>
            <person name="Vicentini R."/>
            <person name="Gazzinelli R.T."/>
            <person name="Neves Rde O."/>
            <person name="Silva R."/>
            <person name="Astolfi-Filho S."/>
            <person name="Maciel T.E."/>
            <person name="Urmenyi T.P."/>
            <person name="Tadei W.P."/>
            <person name="Camargo E.P."/>
            <person name="de Vasconcelos A.T."/>
        </authorList>
    </citation>
    <scope>NUCLEOTIDE SEQUENCE</scope>
</reference>
<keyword evidence="5" id="KW-1185">Reference proteome</keyword>
<evidence type="ECO:0000313" key="5">
    <source>
        <dbReference type="Proteomes" id="UP000000673"/>
    </source>
</evidence>
<dbReference type="EMBL" id="ADMH02001731">
    <property type="protein sequence ID" value="ETN61273.1"/>
    <property type="molecule type" value="Genomic_DNA"/>
</dbReference>
<feature type="transmembrane region" description="Helical" evidence="2">
    <location>
        <begin position="6"/>
        <end position="27"/>
    </location>
</feature>
<dbReference type="Proteomes" id="UP000000673">
    <property type="component" value="Unassembled WGS sequence"/>
</dbReference>
<dbReference type="AlphaFoldDB" id="W5JD38"/>
<protein>
    <submittedName>
        <fullName evidence="3 4">Uncharacterized protein</fullName>
    </submittedName>
</protein>
<evidence type="ECO:0000313" key="4">
    <source>
        <dbReference type="EnsemblMetazoa" id="ADAC007073-PA"/>
    </source>
</evidence>
<feature type="compositionally biased region" description="Polar residues" evidence="1">
    <location>
        <begin position="87"/>
        <end position="101"/>
    </location>
</feature>
<keyword evidence="2" id="KW-0812">Transmembrane</keyword>
<feature type="region of interest" description="Disordered" evidence="1">
    <location>
        <begin position="87"/>
        <end position="108"/>
    </location>
</feature>